<accession>A0A4Q7NCI5</accession>
<evidence type="ECO:0000313" key="2">
    <source>
        <dbReference type="Proteomes" id="UP000292445"/>
    </source>
</evidence>
<name>A0A4Q7NCI5_9BURK</name>
<dbReference type="EMBL" id="SGXC01000002">
    <property type="protein sequence ID" value="RZS80659.1"/>
    <property type="molecule type" value="Genomic_DNA"/>
</dbReference>
<dbReference type="OrthoDB" id="8636953at2"/>
<organism evidence="1 2">
    <name type="scientific">Pigmentiphaga kullae</name>
    <dbReference type="NCBI Taxonomy" id="151784"/>
    <lineage>
        <taxon>Bacteria</taxon>
        <taxon>Pseudomonadati</taxon>
        <taxon>Pseudomonadota</taxon>
        <taxon>Betaproteobacteria</taxon>
        <taxon>Burkholderiales</taxon>
        <taxon>Alcaligenaceae</taxon>
        <taxon>Pigmentiphaga</taxon>
    </lineage>
</organism>
<dbReference type="Proteomes" id="UP000292445">
    <property type="component" value="Unassembled WGS sequence"/>
</dbReference>
<gene>
    <name evidence="1" type="ORF">EV675_3271</name>
</gene>
<sequence>MSVDGLLVQRYDRRLNNCLHFAALAWERLTGDRGLVSVREDDIAGMRGVMRRYLLIKGPTAVPSIVLLDTLSGEPHIGVCYRRRLLHLTEAGASFFPFDLAASTYRNPRFYVCR</sequence>
<evidence type="ECO:0000313" key="1">
    <source>
        <dbReference type="EMBL" id="RZS80659.1"/>
    </source>
</evidence>
<keyword evidence="2" id="KW-1185">Reference proteome</keyword>
<comment type="caution">
    <text evidence="1">The sequence shown here is derived from an EMBL/GenBank/DDBJ whole genome shotgun (WGS) entry which is preliminary data.</text>
</comment>
<dbReference type="AlphaFoldDB" id="A0A4Q7NCI5"/>
<protein>
    <submittedName>
        <fullName evidence="1">Uncharacterized protein</fullName>
    </submittedName>
</protein>
<reference evidence="1 2" key="1">
    <citation type="submission" date="2019-02" db="EMBL/GenBank/DDBJ databases">
        <title>Genomic Encyclopedia of Type Strains, Phase IV (KMG-IV): sequencing the most valuable type-strain genomes for metagenomic binning, comparative biology and taxonomic classification.</title>
        <authorList>
            <person name="Goeker M."/>
        </authorList>
    </citation>
    <scope>NUCLEOTIDE SEQUENCE [LARGE SCALE GENOMIC DNA]</scope>
    <source>
        <strain evidence="1 2">K24</strain>
    </source>
</reference>
<proteinExistence type="predicted"/>